<evidence type="ECO:0000313" key="5">
    <source>
        <dbReference type="EMBL" id="ASG24721.1"/>
    </source>
</evidence>
<proteinExistence type="predicted"/>
<keyword evidence="6" id="KW-1185">Reference proteome</keyword>
<dbReference type="PANTHER" id="PTHR43537">
    <property type="entry name" value="TRANSCRIPTIONAL REGULATOR, GNTR FAMILY"/>
    <property type="match status" value="1"/>
</dbReference>
<dbReference type="Gene3D" id="1.10.10.10">
    <property type="entry name" value="Winged helix-like DNA-binding domain superfamily/Winged helix DNA-binding domain"/>
    <property type="match status" value="1"/>
</dbReference>
<dbReference type="InterPro" id="IPR000524">
    <property type="entry name" value="Tscrpt_reg_HTH_GntR"/>
</dbReference>
<dbReference type="SMART" id="SM00895">
    <property type="entry name" value="FCD"/>
    <property type="match status" value="1"/>
</dbReference>
<dbReference type="InterPro" id="IPR036390">
    <property type="entry name" value="WH_DNA-bd_sf"/>
</dbReference>
<dbReference type="Gene3D" id="1.20.120.530">
    <property type="entry name" value="GntR ligand-binding domain-like"/>
    <property type="match status" value="1"/>
</dbReference>
<dbReference type="EMBL" id="CP022112">
    <property type="protein sequence ID" value="ASG24721.1"/>
    <property type="molecule type" value="Genomic_DNA"/>
</dbReference>
<dbReference type="InterPro" id="IPR008920">
    <property type="entry name" value="TF_FadR/GntR_C"/>
</dbReference>
<dbReference type="PRINTS" id="PR00035">
    <property type="entry name" value="HTHGNTR"/>
</dbReference>
<dbReference type="SUPFAM" id="SSF48008">
    <property type="entry name" value="GntR ligand-binding domain-like"/>
    <property type="match status" value="1"/>
</dbReference>
<evidence type="ECO:0000259" key="4">
    <source>
        <dbReference type="PROSITE" id="PS50949"/>
    </source>
</evidence>
<reference evidence="5 6" key="1">
    <citation type="submission" date="2017-06" db="EMBL/GenBank/DDBJ databases">
        <title>Complete genome sequence of Nitrospirillum amazonense strain CBAmC, an endophytic nitrogen-fixing and plant growth-promoting bacterium, isolated from sugarcane.</title>
        <authorList>
            <person name="Schwab S."/>
            <person name="dos Santos Teixeira K.R."/>
            <person name="Simoes Araujo J.L."/>
            <person name="Soares Vidal M."/>
            <person name="Borges de Freitas H.R."/>
            <person name="Rivello Crivelaro A.L."/>
            <person name="Bueno de Camargo Nunes A."/>
            <person name="dos Santos C.M."/>
            <person name="Palmeira da Silva Rosa D."/>
            <person name="da Silva Padilha D."/>
            <person name="da Silva E."/>
            <person name="Araujo Terra L."/>
            <person name="Soares Mendes V."/>
            <person name="Farinelli L."/>
            <person name="Magalhaes Cruz L."/>
            <person name="Baldani J.I."/>
        </authorList>
    </citation>
    <scope>NUCLEOTIDE SEQUENCE [LARGE SCALE GENOMIC DNA]</scope>
    <source>
        <strain evidence="5 6">CBAmC</strain>
    </source>
</reference>
<keyword evidence="2" id="KW-0238">DNA-binding</keyword>
<dbReference type="InterPro" id="IPR036388">
    <property type="entry name" value="WH-like_DNA-bd_sf"/>
</dbReference>
<evidence type="ECO:0000256" key="3">
    <source>
        <dbReference type="ARBA" id="ARBA00023163"/>
    </source>
</evidence>
<protein>
    <submittedName>
        <fullName evidence="5">FadR family transcriptional regulator</fullName>
    </submittedName>
</protein>
<dbReference type="SMART" id="SM00345">
    <property type="entry name" value="HTH_GNTR"/>
    <property type="match status" value="1"/>
</dbReference>
<sequence>MIAKFRGQNLTFAIVQDLGAAIVTGTYSADKPFPIEADLCKHYNASRSVLREAVKMLTAKGLLRARPRQGTWVEPEESWSLLDPDVLRWILERKFSLPLLAEFTEIRLAVEPLAAQLAAARATPAEKAAIKVAIDRMYAAERGEDDPLTTDINFHVAILKASGNRFYLQLRELIDTALRFSIRRTNQYKGVRLASVADHNAVAEAILAGDPPRAEAAMRYLMQEALDLLSQGEEAEGKAAAS</sequence>
<accession>A0A248K1W7</accession>
<dbReference type="GO" id="GO:0003677">
    <property type="term" value="F:DNA binding"/>
    <property type="evidence" value="ECO:0007669"/>
    <property type="project" value="UniProtKB-KW"/>
</dbReference>
<dbReference type="AlphaFoldDB" id="A0A248K1W7"/>
<dbReference type="Proteomes" id="UP000197153">
    <property type="component" value="Chromosome 3"/>
</dbReference>
<dbReference type="Pfam" id="PF00392">
    <property type="entry name" value="GntR"/>
    <property type="match status" value="1"/>
</dbReference>
<dbReference type="Pfam" id="PF07729">
    <property type="entry name" value="FCD"/>
    <property type="match status" value="1"/>
</dbReference>
<dbReference type="RefSeq" id="WP_040844859.1">
    <property type="nucleotide sequence ID" value="NZ_CP022112.1"/>
</dbReference>
<dbReference type="KEGG" id="nao:Y958_28175"/>
<dbReference type="CDD" id="cd07377">
    <property type="entry name" value="WHTH_GntR"/>
    <property type="match status" value="1"/>
</dbReference>
<dbReference type="SUPFAM" id="SSF46785">
    <property type="entry name" value="Winged helix' DNA-binding domain"/>
    <property type="match status" value="1"/>
</dbReference>
<keyword evidence="3" id="KW-0804">Transcription</keyword>
<dbReference type="PROSITE" id="PS50949">
    <property type="entry name" value="HTH_GNTR"/>
    <property type="match status" value="1"/>
</dbReference>
<name>A0A248K1W7_9PROT</name>
<evidence type="ECO:0000313" key="6">
    <source>
        <dbReference type="Proteomes" id="UP000197153"/>
    </source>
</evidence>
<dbReference type="GO" id="GO:0003700">
    <property type="term" value="F:DNA-binding transcription factor activity"/>
    <property type="evidence" value="ECO:0007669"/>
    <property type="project" value="InterPro"/>
</dbReference>
<organism evidence="5 6">
    <name type="scientific">Nitrospirillum viridazoti CBAmc</name>
    <dbReference type="NCBI Taxonomy" id="1441467"/>
    <lineage>
        <taxon>Bacteria</taxon>
        <taxon>Pseudomonadati</taxon>
        <taxon>Pseudomonadota</taxon>
        <taxon>Alphaproteobacteria</taxon>
        <taxon>Rhodospirillales</taxon>
        <taxon>Azospirillaceae</taxon>
        <taxon>Nitrospirillum</taxon>
        <taxon>Nitrospirillum viridazoti</taxon>
    </lineage>
</organism>
<dbReference type="PANTHER" id="PTHR43537:SF44">
    <property type="entry name" value="GNTR FAMILY REGULATORY PROTEIN"/>
    <property type="match status" value="1"/>
</dbReference>
<dbReference type="InterPro" id="IPR011711">
    <property type="entry name" value="GntR_C"/>
</dbReference>
<feature type="domain" description="HTH gntR-type" evidence="4">
    <location>
        <begin position="8"/>
        <end position="76"/>
    </location>
</feature>
<keyword evidence="1" id="KW-0805">Transcription regulation</keyword>
<evidence type="ECO:0000256" key="1">
    <source>
        <dbReference type="ARBA" id="ARBA00023015"/>
    </source>
</evidence>
<gene>
    <name evidence="5" type="ORF">Y958_28175</name>
</gene>
<evidence type="ECO:0000256" key="2">
    <source>
        <dbReference type="ARBA" id="ARBA00023125"/>
    </source>
</evidence>